<gene>
    <name evidence="3" type="ORF">B7R77_20220</name>
</gene>
<dbReference type="EMBL" id="NCTK01000002">
    <property type="protein sequence ID" value="OYQ09276.1"/>
    <property type="molecule type" value="Genomic_DNA"/>
</dbReference>
<evidence type="ECO:0000313" key="3">
    <source>
        <dbReference type="EMBL" id="OYQ09276.1"/>
    </source>
</evidence>
<dbReference type="AlphaFoldDB" id="A0AAP7ZIL5"/>
<reference evidence="3 4" key="1">
    <citation type="submission" date="2017-04" db="EMBL/GenBank/DDBJ databases">
        <title>Genome Announcement: Closed genomes of Ralstonia solanacearum strains K60, UW551, and UW700.</title>
        <authorList>
            <person name="Hayes M."/>
            <person name="Macintyre A.M."/>
            <person name="Allen C."/>
        </authorList>
    </citation>
    <scope>NUCLEOTIDE SEQUENCE [LARGE SCALE GENOMIC DNA]</scope>
    <source>
        <strain evidence="3 4">UW25</strain>
    </source>
</reference>
<comment type="caution">
    <text evidence="3">The sequence shown here is derived from an EMBL/GenBank/DDBJ whole genome shotgun (WGS) entry which is preliminary data.</text>
</comment>
<organism evidence="3 4">
    <name type="scientific">Ralstonia solanacearum K60</name>
    <dbReference type="NCBI Taxonomy" id="1091042"/>
    <lineage>
        <taxon>Bacteria</taxon>
        <taxon>Pseudomonadati</taxon>
        <taxon>Pseudomonadota</taxon>
        <taxon>Betaproteobacteria</taxon>
        <taxon>Burkholderiales</taxon>
        <taxon>Burkholderiaceae</taxon>
        <taxon>Ralstonia</taxon>
        <taxon>Ralstonia solanacearum species complex</taxon>
    </lineage>
</organism>
<feature type="chain" id="PRO_5042932512" evidence="2">
    <location>
        <begin position="29"/>
        <end position="106"/>
    </location>
</feature>
<name>A0AAP7ZIL5_RALSL</name>
<evidence type="ECO:0000256" key="1">
    <source>
        <dbReference type="SAM" id="MobiDB-lite"/>
    </source>
</evidence>
<dbReference type="Proteomes" id="UP000216164">
    <property type="component" value="Unassembled WGS sequence"/>
</dbReference>
<feature type="signal peptide" evidence="2">
    <location>
        <begin position="1"/>
        <end position="28"/>
    </location>
</feature>
<feature type="region of interest" description="Disordered" evidence="1">
    <location>
        <begin position="24"/>
        <end position="106"/>
    </location>
</feature>
<protein>
    <submittedName>
        <fullName evidence="3">Uncharacterized protein</fullName>
    </submittedName>
</protein>
<proteinExistence type="predicted"/>
<evidence type="ECO:0000256" key="2">
    <source>
        <dbReference type="SAM" id="SignalP"/>
    </source>
</evidence>
<sequence>MKTNRFAGGWLIAAVLTAGWMLPAPVHAAGSGGKGNVQNNGKGPKKPGPGVMGADGRVMPPPLPGVVTHVHPGMPDEDLREADHERGGGHFSAGQFRKADGSVHRD</sequence>
<accession>A0AAP7ZIL5</accession>
<keyword evidence="2" id="KW-0732">Signal</keyword>
<dbReference type="RefSeq" id="WP_075454047.1">
    <property type="nucleotide sequence ID" value="NZ_NCTK01000002.1"/>
</dbReference>
<feature type="compositionally biased region" description="Basic and acidic residues" evidence="1">
    <location>
        <begin position="97"/>
        <end position="106"/>
    </location>
</feature>
<evidence type="ECO:0000313" key="4">
    <source>
        <dbReference type="Proteomes" id="UP000216164"/>
    </source>
</evidence>